<feature type="transmembrane region" description="Helical" evidence="1">
    <location>
        <begin position="36"/>
        <end position="58"/>
    </location>
</feature>
<dbReference type="EMBL" id="VSRR010048834">
    <property type="protein sequence ID" value="MPC78593.1"/>
    <property type="molecule type" value="Genomic_DNA"/>
</dbReference>
<accession>A0A5B7I8G6</accession>
<evidence type="ECO:0000313" key="2">
    <source>
        <dbReference type="EMBL" id="MPC78593.1"/>
    </source>
</evidence>
<keyword evidence="1" id="KW-0472">Membrane</keyword>
<evidence type="ECO:0000256" key="1">
    <source>
        <dbReference type="SAM" id="Phobius"/>
    </source>
</evidence>
<name>A0A5B7I8G6_PORTR</name>
<dbReference type="AlphaFoldDB" id="A0A5B7I8G6"/>
<proteinExistence type="predicted"/>
<keyword evidence="1" id="KW-1133">Transmembrane helix</keyword>
<comment type="caution">
    <text evidence="2">The sequence shown here is derived from an EMBL/GenBank/DDBJ whole genome shotgun (WGS) entry which is preliminary data.</text>
</comment>
<keyword evidence="3" id="KW-1185">Reference proteome</keyword>
<dbReference type="Proteomes" id="UP000324222">
    <property type="component" value="Unassembled WGS sequence"/>
</dbReference>
<gene>
    <name evidence="2" type="ORF">E2C01_073084</name>
</gene>
<evidence type="ECO:0000313" key="3">
    <source>
        <dbReference type="Proteomes" id="UP000324222"/>
    </source>
</evidence>
<organism evidence="2 3">
    <name type="scientific">Portunus trituberculatus</name>
    <name type="common">Swimming crab</name>
    <name type="synonym">Neptunus trituberculatus</name>
    <dbReference type="NCBI Taxonomy" id="210409"/>
    <lineage>
        <taxon>Eukaryota</taxon>
        <taxon>Metazoa</taxon>
        <taxon>Ecdysozoa</taxon>
        <taxon>Arthropoda</taxon>
        <taxon>Crustacea</taxon>
        <taxon>Multicrustacea</taxon>
        <taxon>Malacostraca</taxon>
        <taxon>Eumalacostraca</taxon>
        <taxon>Eucarida</taxon>
        <taxon>Decapoda</taxon>
        <taxon>Pleocyemata</taxon>
        <taxon>Brachyura</taxon>
        <taxon>Eubrachyura</taxon>
        <taxon>Portunoidea</taxon>
        <taxon>Portunidae</taxon>
        <taxon>Portuninae</taxon>
        <taxon>Portunus</taxon>
    </lineage>
</organism>
<keyword evidence="1" id="KW-0812">Transmembrane</keyword>
<protein>
    <submittedName>
        <fullName evidence="2">Uncharacterized protein</fullName>
    </submittedName>
</protein>
<reference evidence="2 3" key="1">
    <citation type="submission" date="2019-05" db="EMBL/GenBank/DDBJ databases">
        <title>Another draft genome of Portunus trituberculatus and its Hox gene families provides insights of decapod evolution.</title>
        <authorList>
            <person name="Jeong J.-H."/>
            <person name="Song I."/>
            <person name="Kim S."/>
            <person name="Choi T."/>
            <person name="Kim D."/>
            <person name="Ryu S."/>
            <person name="Kim W."/>
        </authorList>
    </citation>
    <scope>NUCLEOTIDE SEQUENCE [LARGE SCALE GENOMIC DNA]</scope>
    <source>
        <tissue evidence="2">Muscle</tissue>
    </source>
</reference>
<sequence length="67" mass="7727">MTRYSRRQISEAELIPRCRISQKEAQGVPDQRTVPIVSLSLSPSLYVFLCLLVLSWVFRDVNSDNDE</sequence>